<evidence type="ECO:0000313" key="3">
    <source>
        <dbReference type="EMBL" id="SDC50384.1"/>
    </source>
</evidence>
<sequence>MQKAILDTKLNDIIFQIIDKLATKSTSKDLKSDFSSILQELLKTDYEDQTNTSKEDILNTIEELIDNPKNTKKNIDLSKNDIIALLSLIQNSLNNNFKNIDIKNTNPTNSNYSLQKLNQSMIDTAYTIQTAQENSSQKNSKANENPKSSSQLEKIVIQTKIAEKLDTSNSNMKDTKFFNDESNKTLQTKIHQTSADQKENPSLEQIFITQKNYVNKNPTKENTHKSADTKIDIETKNNYTNEDPSLMLKMSKDKQNISYNQLPDKSKLNSDTKTNQNPVQKNILETTTQLKPDNHSAQQSLEITENKLLSPKDQPKINYLNNTNNIQIKDDVNSASQNKPSYKNPQNQQNQTQEQPQTKFTIDNKILKTLFTIQNQPNINQELESLQKPLIEEKTLNQIKQEPIINNQSSFGLSNALSLQKMQDTPNIPKQAYPINHIIEKIIELQNLRPPVIKTIQIQLNPPSLGHIDVKVSIDSSKNLSASIHVDNQEVFNLVNSNLDTLKTTILQQGINVSQISVTSSNLSQQNFNQNQNQQNQTFSSFNQNFNQSDNSQNSFNQAFSQQKQQNYVFENNTKQIKRIFRKTIALLDISI</sequence>
<proteinExistence type="predicted"/>
<dbReference type="AlphaFoldDB" id="A0A1G6M4Y7"/>
<evidence type="ECO:0000256" key="1">
    <source>
        <dbReference type="SAM" id="MobiDB-lite"/>
    </source>
</evidence>
<gene>
    <name evidence="3" type="ORF">SAMN05660835_00900</name>
</gene>
<keyword evidence="4" id="KW-1185">Reference proteome</keyword>
<feature type="domain" description="Flagellar hook-length control protein-like C-terminal" evidence="2">
    <location>
        <begin position="453"/>
        <end position="526"/>
    </location>
</feature>
<feature type="region of interest" description="Disordered" evidence="1">
    <location>
        <begin position="217"/>
        <end position="244"/>
    </location>
</feature>
<dbReference type="OrthoDB" id="5526785at2"/>
<dbReference type="InterPro" id="IPR021136">
    <property type="entry name" value="Flagellar_hook_control-like_C"/>
</dbReference>
<dbReference type="Pfam" id="PF02120">
    <property type="entry name" value="Flg_hook"/>
    <property type="match status" value="1"/>
</dbReference>
<dbReference type="CDD" id="cd17470">
    <property type="entry name" value="T3SS_Flik_C"/>
    <property type="match status" value="1"/>
</dbReference>
<dbReference type="RefSeq" id="WP_092128471.1">
    <property type="nucleotide sequence ID" value="NZ_FMYU01000006.1"/>
</dbReference>
<dbReference type="EMBL" id="FMYU01000006">
    <property type="protein sequence ID" value="SDC50384.1"/>
    <property type="molecule type" value="Genomic_DNA"/>
</dbReference>
<feature type="region of interest" description="Disordered" evidence="1">
    <location>
        <begin position="131"/>
        <end position="151"/>
    </location>
</feature>
<feature type="compositionally biased region" description="Polar residues" evidence="1">
    <location>
        <begin position="334"/>
        <end position="343"/>
    </location>
</feature>
<name>A0A1G6M4Y7_9BACT</name>
<protein>
    <submittedName>
        <fullName evidence="3">Hook-length control protein FliK</fullName>
    </submittedName>
</protein>
<accession>A0A1G6M4Y7</accession>
<feature type="compositionally biased region" description="Basic and acidic residues" evidence="1">
    <location>
        <begin position="218"/>
        <end position="235"/>
    </location>
</feature>
<dbReference type="InterPro" id="IPR038610">
    <property type="entry name" value="FliK-like_C_sf"/>
</dbReference>
<evidence type="ECO:0000313" key="4">
    <source>
        <dbReference type="Proteomes" id="UP000199411"/>
    </source>
</evidence>
<reference evidence="4" key="1">
    <citation type="submission" date="2016-10" db="EMBL/GenBank/DDBJ databases">
        <authorList>
            <person name="Varghese N."/>
            <person name="Submissions S."/>
        </authorList>
    </citation>
    <scope>NUCLEOTIDE SEQUENCE [LARGE SCALE GENOMIC DNA]</scope>
    <source>
        <strain evidence="4">DSM 8415</strain>
    </source>
</reference>
<feature type="compositionally biased region" description="Low complexity" evidence="1">
    <location>
        <begin position="344"/>
        <end position="358"/>
    </location>
</feature>
<dbReference type="Gene3D" id="3.30.750.140">
    <property type="match status" value="1"/>
</dbReference>
<feature type="region of interest" description="Disordered" evidence="1">
    <location>
        <begin position="334"/>
        <end position="358"/>
    </location>
</feature>
<organism evidence="3 4">
    <name type="scientific">Desulfurella multipotens</name>
    <dbReference type="NCBI Taxonomy" id="79269"/>
    <lineage>
        <taxon>Bacteria</taxon>
        <taxon>Pseudomonadati</taxon>
        <taxon>Campylobacterota</taxon>
        <taxon>Desulfurellia</taxon>
        <taxon>Desulfurellales</taxon>
        <taxon>Desulfurellaceae</taxon>
        <taxon>Desulfurella</taxon>
    </lineage>
</organism>
<dbReference type="Proteomes" id="UP000199411">
    <property type="component" value="Unassembled WGS sequence"/>
</dbReference>
<evidence type="ECO:0000259" key="2">
    <source>
        <dbReference type="Pfam" id="PF02120"/>
    </source>
</evidence>